<gene>
    <name evidence="2" type="ORF">Tco_0907342</name>
</gene>
<keyword evidence="2" id="KW-0695">RNA-directed DNA polymerase</keyword>
<feature type="domain" description="Reverse transcriptase" evidence="1">
    <location>
        <begin position="6"/>
        <end position="140"/>
    </location>
</feature>
<evidence type="ECO:0000313" key="2">
    <source>
        <dbReference type="EMBL" id="GJT27067.1"/>
    </source>
</evidence>
<dbReference type="SUPFAM" id="SSF56672">
    <property type="entry name" value="DNA/RNA polymerases"/>
    <property type="match status" value="1"/>
</dbReference>
<reference evidence="2" key="1">
    <citation type="journal article" date="2022" name="Int. J. Mol. Sci.">
        <title>Draft Genome of Tanacetum Coccineum: Genomic Comparison of Closely Related Tanacetum-Family Plants.</title>
        <authorList>
            <person name="Yamashiro T."/>
            <person name="Shiraishi A."/>
            <person name="Nakayama K."/>
            <person name="Satake H."/>
        </authorList>
    </citation>
    <scope>NUCLEOTIDE SEQUENCE</scope>
</reference>
<protein>
    <submittedName>
        <fullName evidence="2">Reverse transcriptase domain-containing protein</fullName>
    </submittedName>
</protein>
<dbReference type="Proteomes" id="UP001151760">
    <property type="component" value="Unassembled WGS sequence"/>
</dbReference>
<dbReference type="GO" id="GO:0003964">
    <property type="term" value="F:RNA-directed DNA polymerase activity"/>
    <property type="evidence" value="ECO:0007669"/>
    <property type="project" value="UniProtKB-KW"/>
</dbReference>
<accession>A0ABQ5CKF7</accession>
<proteinExistence type="predicted"/>
<evidence type="ECO:0000259" key="1">
    <source>
        <dbReference type="Pfam" id="PF00078"/>
    </source>
</evidence>
<dbReference type="PANTHER" id="PTHR24559:SF427">
    <property type="entry name" value="RNA-DIRECTED DNA POLYMERASE"/>
    <property type="match status" value="1"/>
</dbReference>
<dbReference type="PANTHER" id="PTHR24559">
    <property type="entry name" value="TRANSPOSON TY3-I GAG-POL POLYPROTEIN"/>
    <property type="match status" value="1"/>
</dbReference>
<dbReference type="Pfam" id="PF00078">
    <property type="entry name" value="RVT_1"/>
    <property type="match status" value="1"/>
</dbReference>
<sequence>MHQNHKLNKLIVKNCYLLLRINDLFDQLQGSRYFSKIDLRSGYHQLRVHEEDVPKTAFRTRYGHFEFLVMPFELTNAPAVFMDLMKCVYKLYLDKFIIVFIEDILIYYKIKEEHEVHLKLILELLQEEKLYDKFSKCEFCALILTLPDGLDDFMVYYDASGQGLGCVVMQRSKVSDYDCEIRYHPGKANAIADALSRKERVNPVHVRVMNMMICSDIKGKIIKAQKEAFKEVNVQGEALRGLDKQMECKEDDAMMKRDIAIYVSKCLTCSKIKAEHHRPFGLLQQLEIPEWKWEGIDMDFITKLPRTSSRHDSIWVIMDRLTKSAHFLAI</sequence>
<dbReference type="Gene3D" id="3.10.10.10">
    <property type="entry name" value="HIV Type 1 Reverse Transcriptase, subunit A, domain 1"/>
    <property type="match status" value="1"/>
</dbReference>
<dbReference type="CDD" id="cd01647">
    <property type="entry name" value="RT_LTR"/>
    <property type="match status" value="1"/>
</dbReference>
<evidence type="ECO:0000313" key="3">
    <source>
        <dbReference type="Proteomes" id="UP001151760"/>
    </source>
</evidence>
<dbReference type="InterPro" id="IPR000477">
    <property type="entry name" value="RT_dom"/>
</dbReference>
<keyword evidence="2" id="KW-0548">Nucleotidyltransferase</keyword>
<dbReference type="InterPro" id="IPR043502">
    <property type="entry name" value="DNA/RNA_pol_sf"/>
</dbReference>
<reference evidence="2" key="2">
    <citation type="submission" date="2022-01" db="EMBL/GenBank/DDBJ databases">
        <authorList>
            <person name="Yamashiro T."/>
            <person name="Shiraishi A."/>
            <person name="Satake H."/>
            <person name="Nakayama K."/>
        </authorList>
    </citation>
    <scope>NUCLEOTIDE SEQUENCE</scope>
</reference>
<keyword evidence="3" id="KW-1185">Reference proteome</keyword>
<organism evidence="2 3">
    <name type="scientific">Tanacetum coccineum</name>
    <dbReference type="NCBI Taxonomy" id="301880"/>
    <lineage>
        <taxon>Eukaryota</taxon>
        <taxon>Viridiplantae</taxon>
        <taxon>Streptophyta</taxon>
        <taxon>Embryophyta</taxon>
        <taxon>Tracheophyta</taxon>
        <taxon>Spermatophyta</taxon>
        <taxon>Magnoliopsida</taxon>
        <taxon>eudicotyledons</taxon>
        <taxon>Gunneridae</taxon>
        <taxon>Pentapetalae</taxon>
        <taxon>asterids</taxon>
        <taxon>campanulids</taxon>
        <taxon>Asterales</taxon>
        <taxon>Asteraceae</taxon>
        <taxon>Asteroideae</taxon>
        <taxon>Anthemideae</taxon>
        <taxon>Anthemidinae</taxon>
        <taxon>Tanacetum</taxon>
    </lineage>
</organism>
<dbReference type="InterPro" id="IPR043128">
    <property type="entry name" value="Rev_trsase/Diguanyl_cyclase"/>
</dbReference>
<dbReference type="Gene3D" id="3.30.70.270">
    <property type="match status" value="1"/>
</dbReference>
<name>A0ABQ5CKF7_9ASTR</name>
<dbReference type="EMBL" id="BQNB010014345">
    <property type="protein sequence ID" value="GJT27067.1"/>
    <property type="molecule type" value="Genomic_DNA"/>
</dbReference>
<comment type="caution">
    <text evidence="2">The sequence shown here is derived from an EMBL/GenBank/DDBJ whole genome shotgun (WGS) entry which is preliminary data.</text>
</comment>
<keyword evidence="2" id="KW-0808">Transferase</keyword>
<dbReference type="InterPro" id="IPR053134">
    <property type="entry name" value="RNA-dir_DNA_polymerase"/>
</dbReference>